<gene>
    <name evidence="2" type="ORF">EJB05_41243</name>
</gene>
<proteinExistence type="predicted"/>
<organism evidence="2 3">
    <name type="scientific">Eragrostis curvula</name>
    <name type="common">weeping love grass</name>
    <dbReference type="NCBI Taxonomy" id="38414"/>
    <lineage>
        <taxon>Eukaryota</taxon>
        <taxon>Viridiplantae</taxon>
        <taxon>Streptophyta</taxon>
        <taxon>Embryophyta</taxon>
        <taxon>Tracheophyta</taxon>
        <taxon>Spermatophyta</taxon>
        <taxon>Magnoliopsida</taxon>
        <taxon>Liliopsida</taxon>
        <taxon>Poales</taxon>
        <taxon>Poaceae</taxon>
        <taxon>PACMAD clade</taxon>
        <taxon>Chloridoideae</taxon>
        <taxon>Eragrostideae</taxon>
        <taxon>Eragrostidinae</taxon>
        <taxon>Eragrostis</taxon>
    </lineage>
</organism>
<keyword evidence="1" id="KW-0472">Membrane</keyword>
<evidence type="ECO:0000313" key="3">
    <source>
        <dbReference type="Proteomes" id="UP000324897"/>
    </source>
</evidence>
<sequence>MAAQLELRRRELRRIRDSMRMQQTRWGLAMALTVGFLRSLVGSCMMYVYAVKLKEDLAVKFSKNAGSHIRFCHFHVENFGNLDCCMQRTSVILQSKAARHNLKELDHCVKWNSRLLMSEESAME</sequence>
<dbReference type="AlphaFoldDB" id="A0A5J9T959"/>
<accession>A0A5J9T959</accession>
<dbReference type="Proteomes" id="UP000324897">
    <property type="component" value="Chromosome 3"/>
</dbReference>
<feature type="transmembrane region" description="Helical" evidence="1">
    <location>
        <begin position="26"/>
        <end position="50"/>
    </location>
</feature>
<evidence type="ECO:0000256" key="1">
    <source>
        <dbReference type="SAM" id="Phobius"/>
    </source>
</evidence>
<comment type="caution">
    <text evidence="2">The sequence shown here is derived from an EMBL/GenBank/DDBJ whole genome shotgun (WGS) entry which is preliminary data.</text>
</comment>
<name>A0A5J9T959_9POAL</name>
<dbReference type="EMBL" id="RWGY01000039">
    <property type="protein sequence ID" value="TVU07869.1"/>
    <property type="molecule type" value="Genomic_DNA"/>
</dbReference>
<reference evidence="2 3" key="1">
    <citation type="journal article" date="2019" name="Sci. Rep.">
        <title>A high-quality genome of Eragrostis curvula grass provides insights into Poaceae evolution and supports new strategies to enhance forage quality.</title>
        <authorList>
            <person name="Carballo J."/>
            <person name="Santos B.A.C.M."/>
            <person name="Zappacosta D."/>
            <person name="Garbus I."/>
            <person name="Selva J.P."/>
            <person name="Gallo C.A."/>
            <person name="Diaz A."/>
            <person name="Albertini E."/>
            <person name="Caccamo M."/>
            <person name="Echenique V."/>
        </authorList>
    </citation>
    <scope>NUCLEOTIDE SEQUENCE [LARGE SCALE GENOMIC DNA]</scope>
    <source>
        <strain evidence="3">cv. Victoria</strain>
        <tissue evidence="2">Leaf</tissue>
    </source>
</reference>
<evidence type="ECO:0000313" key="2">
    <source>
        <dbReference type="EMBL" id="TVU07869.1"/>
    </source>
</evidence>
<feature type="non-terminal residue" evidence="2">
    <location>
        <position position="1"/>
    </location>
</feature>
<keyword evidence="1" id="KW-0812">Transmembrane</keyword>
<keyword evidence="1" id="KW-1133">Transmembrane helix</keyword>
<dbReference type="Gramene" id="TVU07869">
    <property type="protein sequence ID" value="TVU07869"/>
    <property type="gene ID" value="EJB05_41243"/>
</dbReference>
<keyword evidence="3" id="KW-1185">Reference proteome</keyword>
<protein>
    <submittedName>
        <fullName evidence="2">Uncharacterized protein</fullName>
    </submittedName>
</protein>